<feature type="transmembrane region" description="Helical" evidence="6">
    <location>
        <begin position="98"/>
        <end position="117"/>
    </location>
</feature>
<protein>
    <submittedName>
        <fullName evidence="7">ABC transporter permease</fullName>
    </submittedName>
</protein>
<keyword evidence="4 6" id="KW-1133">Transmembrane helix</keyword>
<dbReference type="PANTHER" id="PTHR30482">
    <property type="entry name" value="HIGH-AFFINITY BRANCHED-CHAIN AMINO ACID TRANSPORT SYSTEM PERMEASE"/>
    <property type="match status" value="1"/>
</dbReference>
<feature type="transmembrane region" description="Helical" evidence="6">
    <location>
        <begin position="234"/>
        <end position="260"/>
    </location>
</feature>
<evidence type="ECO:0000256" key="6">
    <source>
        <dbReference type="SAM" id="Phobius"/>
    </source>
</evidence>
<feature type="transmembrane region" description="Helical" evidence="6">
    <location>
        <begin position="142"/>
        <end position="163"/>
    </location>
</feature>
<evidence type="ECO:0000256" key="4">
    <source>
        <dbReference type="ARBA" id="ARBA00022989"/>
    </source>
</evidence>
<gene>
    <name evidence="7" type="ORF">A8145_01530</name>
</gene>
<comment type="caution">
    <text evidence="7">The sequence shown here is derived from an EMBL/GenBank/DDBJ whole genome shotgun (WGS) entry which is preliminary data.</text>
</comment>
<organism evidence="7 8">
    <name type="scientific">Rhizobium loti</name>
    <name type="common">Mesorhizobium loti</name>
    <dbReference type="NCBI Taxonomy" id="381"/>
    <lineage>
        <taxon>Bacteria</taxon>
        <taxon>Pseudomonadati</taxon>
        <taxon>Pseudomonadota</taxon>
        <taxon>Alphaproteobacteria</taxon>
        <taxon>Hyphomicrobiales</taxon>
        <taxon>Phyllobacteriaceae</taxon>
        <taxon>Mesorhizobium</taxon>
    </lineage>
</organism>
<comment type="subcellular location">
    <subcellularLocation>
        <location evidence="1">Cell membrane</location>
        <topology evidence="1">Multi-pass membrane protein</topology>
    </subcellularLocation>
</comment>
<evidence type="ECO:0000256" key="1">
    <source>
        <dbReference type="ARBA" id="ARBA00004651"/>
    </source>
</evidence>
<evidence type="ECO:0000313" key="8">
    <source>
        <dbReference type="Proteomes" id="UP000093737"/>
    </source>
</evidence>
<sequence>MIDLIGYGAFFLTTALIFSLVTLGLNLQWGLTGLFNVGLAGFVAIGAYTSALLTTPDDAARLGGFGLPILVGWLGAMVVGGIAAALTGMATLRLRSDYLAITTFGVAVVVQLVALNAQKLTGGPFGIGFIPRPFGGLAETPLLFNLSNLAVICVVTLIAYLSLEHLSRSPWGRVLKALREDERAAISLGKSARFYRVQAFAVGGAIMALAGALQAHFTGFIAPDNYLPILTFQVWVMLIVGGSGSNLGAVIGSVLVWGIWAGSGTLTSVLFAPEQQARAASLQIVAIGVMLCVILLIRPNGLFGDRPRRPRLDKRAKAAATKGSSGS</sequence>
<dbReference type="GO" id="GO:0005886">
    <property type="term" value="C:plasma membrane"/>
    <property type="evidence" value="ECO:0007669"/>
    <property type="project" value="UniProtKB-SubCell"/>
</dbReference>
<evidence type="ECO:0000256" key="3">
    <source>
        <dbReference type="ARBA" id="ARBA00022692"/>
    </source>
</evidence>
<evidence type="ECO:0000256" key="5">
    <source>
        <dbReference type="ARBA" id="ARBA00023136"/>
    </source>
</evidence>
<dbReference type="Pfam" id="PF02653">
    <property type="entry name" value="BPD_transp_2"/>
    <property type="match status" value="1"/>
</dbReference>
<feature type="transmembrane region" description="Helical" evidence="6">
    <location>
        <begin position="34"/>
        <end position="53"/>
    </location>
</feature>
<feature type="transmembrane region" description="Helical" evidence="6">
    <location>
        <begin position="199"/>
        <end position="222"/>
    </location>
</feature>
<dbReference type="InterPro" id="IPR001851">
    <property type="entry name" value="ABC_transp_permease"/>
</dbReference>
<evidence type="ECO:0000256" key="2">
    <source>
        <dbReference type="ARBA" id="ARBA00022475"/>
    </source>
</evidence>
<accession>A0AA91J4L0</accession>
<reference evidence="7 8" key="1">
    <citation type="submission" date="2016-05" db="EMBL/GenBank/DDBJ databases">
        <authorList>
            <person name="Ramsay J.P."/>
        </authorList>
    </citation>
    <scope>NUCLEOTIDE SEQUENCE [LARGE SCALE GENOMIC DNA]</scope>
    <source>
        <strain evidence="7 8">NZP2042</strain>
    </source>
</reference>
<dbReference type="RefSeq" id="WP_056564633.1">
    <property type="nucleotide sequence ID" value="NZ_CP033334.1"/>
</dbReference>
<proteinExistence type="predicted"/>
<keyword evidence="2" id="KW-1003">Cell membrane</keyword>
<keyword evidence="5 6" id="KW-0472">Membrane</keyword>
<feature type="transmembrane region" description="Helical" evidence="6">
    <location>
        <begin position="65"/>
        <end position="86"/>
    </location>
</feature>
<dbReference type="PANTHER" id="PTHR30482:SF10">
    <property type="entry name" value="HIGH-AFFINITY BRANCHED-CHAIN AMINO ACID TRANSPORT PROTEIN BRAE"/>
    <property type="match status" value="1"/>
</dbReference>
<keyword evidence="3 6" id="KW-0812">Transmembrane</keyword>
<feature type="transmembrane region" description="Helical" evidence="6">
    <location>
        <begin position="280"/>
        <end position="297"/>
    </location>
</feature>
<name>A0AA91J4L0_RHILI</name>
<dbReference type="EMBL" id="LYTK01000001">
    <property type="protein sequence ID" value="OBQ71580.1"/>
    <property type="molecule type" value="Genomic_DNA"/>
</dbReference>
<evidence type="ECO:0000313" key="7">
    <source>
        <dbReference type="EMBL" id="OBQ71580.1"/>
    </source>
</evidence>
<dbReference type="Proteomes" id="UP000093737">
    <property type="component" value="Unassembled WGS sequence"/>
</dbReference>
<dbReference type="CDD" id="cd06581">
    <property type="entry name" value="TM_PBP1_LivM_like"/>
    <property type="match status" value="1"/>
</dbReference>
<feature type="transmembrane region" description="Helical" evidence="6">
    <location>
        <begin position="6"/>
        <end position="27"/>
    </location>
</feature>
<dbReference type="AlphaFoldDB" id="A0AA91J4L0"/>
<dbReference type="GO" id="GO:0015658">
    <property type="term" value="F:branched-chain amino acid transmembrane transporter activity"/>
    <property type="evidence" value="ECO:0007669"/>
    <property type="project" value="InterPro"/>
</dbReference>
<dbReference type="InterPro" id="IPR043428">
    <property type="entry name" value="LivM-like"/>
</dbReference>